<protein>
    <submittedName>
        <fullName evidence="4">ABC transporter substrate-binding protein</fullName>
    </submittedName>
</protein>
<evidence type="ECO:0000313" key="4">
    <source>
        <dbReference type="EMBL" id="MBD8032639.1"/>
    </source>
</evidence>
<comment type="caution">
    <text evidence="4">The sequence shown here is derived from an EMBL/GenBank/DDBJ whole genome shotgun (WGS) entry which is preliminary data.</text>
</comment>
<dbReference type="InterPro" id="IPR054828">
    <property type="entry name" value="Vit_B12_bind_prot"/>
</dbReference>
<accession>A0ABR8XL26</accession>
<evidence type="ECO:0000259" key="3">
    <source>
        <dbReference type="PROSITE" id="PS50983"/>
    </source>
</evidence>
<dbReference type="PANTHER" id="PTHR30535:SF34">
    <property type="entry name" value="MOLYBDATE-BINDING PROTEIN MOLA"/>
    <property type="match status" value="1"/>
</dbReference>
<comment type="similarity">
    <text evidence="1">Belongs to the bacterial solute-binding protein 8 family.</text>
</comment>
<gene>
    <name evidence="4" type="ORF">H9632_06125</name>
</gene>
<evidence type="ECO:0000256" key="2">
    <source>
        <dbReference type="ARBA" id="ARBA00022729"/>
    </source>
</evidence>
<dbReference type="InterPro" id="IPR002491">
    <property type="entry name" value="ABC_transptr_periplasmic_BD"/>
</dbReference>
<dbReference type="PROSITE" id="PS51257">
    <property type="entry name" value="PROKAR_LIPOPROTEIN"/>
    <property type="match status" value="1"/>
</dbReference>
<proteinExistence type="inferred from homology"/>
<dbReference type="SUPFAM" id="SSF53807">
    <property type="entry name" value="Helical backbone' metal receptor"/>
    <property type="match status" value="1"/>
</dbReference>
<keyword evidence="2" id="KW-0732">Signal</keyword>
<dbReference type="InterPro" id="IPR050902">
    <property type="entry name" value="ABC_Transporter_SBP"/>
</dbReference>
<dbReference type="Gene3D" id="3.40.50.1980">
    <property type="entry name" value="Nitrogenase molybdenum iron protein domain"/>
    <property type="match status" value="2"/>
</dbReference>
<feature type="domain" description="Fe/B12 periplasmic-binding" evidence="3">
    <location>
        <begin position="66"/>
        <end position="315"/>
    </location>
</feature>
<evidence type="ECO:0000313" key="5">
    <source>
        <dbReference type="Proteomes" id="UP000600565"/>
    </source>
</evidence>
<evidence type="ECO:0000256" key="1">
    <source>
        <dbReference type="ARBA" id="ARBA00008814"/>
    </source>
</evidence>
<organism evidence="4 5">
    <name type="scientific">Solibacillus merdavium</name>
    <dbReference type="NCBI Taxonomy" id="2762218"/>
    <lineage>
        <taxon>Bacteria</taxon>
        <taxon>Bacillati</taxon>
        <taxon>Bacillota</taxon>
        <taxon>Bacilli</taxon>
        <taxon>Bacillales</taxon>
        <taxon>Caryophanaceae</taxon>
        <taxon>Solibacillus</taxon>
    </lineage>
</organism>
<dbReference type="Proteomes" id="UP000600565">
    <property type="component" value="Unassembled WGS sequence"/>
</dbReference>
<dbReference type="EMBL" id="JACSPW010000004">
    <property type="protein sequence ID" value="MBD8032639.1"/>
    <property type="molecule type" value="Genomic_DNA"/>
</dbReference>
<keyword evidence="5" id="KW-1185">Reference proteome</keyword>
<name>A0ABR8XL26_9BACL</name>
<dbReference type="PANTHER" id="PTHR30535">
    <property type="entry name" value="VITAMIN B12-BINDING PROTEIN"/>
    <property type="match status" value="1"/>
</dbReference>
<reference evidence="4 5" key="1">
    <citation type="submission" date="2020-08" db="EMBL/GenBank/DDBJ databases">
        <title>A Genomic Blueprint of the Chicken Gut Microbiome.</title>
        <authorList>
            <person name="Gilroy R."/>
            <person name="Ravi A."/>
            <person name="Getino M."/>
            <person name="Pursley I."/>
            <person name="Horton D.L."/>
            <person name="Alikhan N.-F."/>
            <person name="Baker D."/>
            <person name="Gharbi K."/>
            <person name="Hall N."/>
            <person name="Watson M."/>
            <person name="Adriaenssens E.M."/>
            <person name="Foster-Nyarko E."/>
            <person name="Jarju S."/>
            <person name="Secka A."/>
            <person name="Antonio M."/>
            <person name="Oren A."/>
            <person name="Chaudhuri R."/>
            <person name="La Ragione R.M."/>
            <person name="Hildebrand F."/>
            <person name="Pallen M.J."/>
        </authorList>
    </citation>
    <scope>NUCLEOTIDE SEQUENCE [LARGE SCALE GENOMIC DNA]</scope>
    <source>
        <strain evidence="4 5">Sa1YVA6</strain>
    </source>
</reference>
<sequence length="318" mass="34858">MKTWQRLSSTGIISIMLLAGCGVEETAVEKDTAQQSTKAAEEQAQFPVTVTDALNKEVTVEKAPERIISLIPSNTEILFGLGLNEQIIGVSDNDNYPEEAQTKEKVGGMEFNLEQLIALQPDLVVAHESGLYSFNEEGIAQLESVGIPVFVVKNTTTFEETYTTIEQIGQLTGKTAEATEMIASIQKGIQDIEVKVADLEEKSVFIVVGTEPDLYAAGQETFINEMLEVLNVENAVQELGWPMYSSEQFVDSNPDEVIVTYENDYDSIVNNSAYAEMDAIKNGNVHVVDGDTTSRQGPRIVEGIESLGEAIYPDVFKE</sequence>
<dbReference type="RefSeq" id="WP_191703236.1">
    <property type="nucleotide sequence ID" value="NZ_JACSPW010000004.1"/>
</dbReference>
<dbReference type="Pfam" id="PF01497">
    <property type="entry name" value="Peripla_BP_2"/>
    <property type="match status" value="1"/>
</dbReference>
<dbReference type="PROSITE" id="PS50983">
    <property type="entry name" value="FE_B12_PBP"/>
    <property type="match status" value="1"/>
</dbReference>
<dbReference type="NCBIfam" id="NF038402">
    <property type="entry name" value="TroA_like"/>
    <property type="match status" value="1"/>
</dbReference>